<proteinExistence type="inferred from homology"/>
<dbReference type="Proteomes" id="UP000053854">
    <property type="component" value="Unassembled WGS sequence"/>
</dbReference>
<feature type="non-terminal residue" evidence="7">
    <location>
        <position position="309"/>
    </location>
</feature>
<evidence type="ECO:0000256" key="2">
    <source>
        <dbReference type="ARBA" id="ARBA00022553"/>
    </source>
</evidence>
<protein>
    <recommendedName>
        <fullName evidence="5">Atos homolog protein B</fullName>
    </recommendedName>
</protein>
<dbReference type="SMART" id="SM01177">
    <property type="entry name" value="DUF4210"/>
    <property type="match status" value="1"/>
</dbReference>
<organism evidence="7 8">
    <name type="scientific">Podiceps cristatus</name>
    <name type="common">Great crested grebe</name>
    <dbReference type="NCBI Taxonomy" id="345573"/>
    <lineage>
        <taxon>Eukaryota</taxon>
        <taxon>Metazoa</taxon>
        <taxon>Chordata</taxon>
        <taxon>Craniata</taxon>
        <taxon>Vertebrata</taxon>
        <taxon>Euteleostomi</taxon>
        <taxon>Archelosauria</taxon>
        <taxon>Archosauria</taxon>
        <taxon>Dinosauria</taxon>
        <taxon>Saurischia</taxon>
        <taxon>Theropoda</taxon>
        <taxon>Coelurosauria</taxon>
        <taxon>Aves</taxon>
        <taxon>Neognathae</taxon>
        <taxon>Neoaves</taxon>
        <taxon>Mirandornithes</taxon>
        <taxon>Podicipediformes</taxon>
        <taxon>Podicipedidae</taxon>
        <taxon>Podiceps</taxon>
    </lineage>
</organism>
<dbReference type="PANTHER" id="PTHR13199:SF12">
    <property type="entry name" value="ATOS HOMOLOG PROTEIN B"/>
    <property type="match status" value="1"/>
</dbReference>
<comment type="similarity">
    <text evidence="4">Belongs to the ATOS family.</text>
</comment>
<dbReference type="Pfam" id="PF13889">
    <property type="entry name" value="Chromosome_seg"/>
    <property type="match status" value="1"/>
</dbReference>
<reference evidence="7 8" key="1">
    <citation type="submission" date="2014-04" db="EMBL/GenBank/DDBJ databases">
        <title>Genome evolution of avian class.</title>
        <authorList>
            <person name="Zhang G."/>
            <person name="Li C."/>
        </authorList>
    </citation>
    <scope>NUCLEOTIDE SEQUENCE [LARGE SCALE GENOMIC DNA]</scope>
    <source>
        <strain evidence="7">BGI_N338</strain>
    </source>
</reference>
<feature type="non-terminal residue" evidence="7">
    <location>
        <position position="1"/>
    </location>
</feature>
<gene>
    <name evidence="7" type="ORF">N338_06256</name>
</gene>
<keyword evidence="3" id="KW-0539">Nucleus</keyword>
<name>A0A094L5C2_PODCR</name>
<evidence type="ECO:0000256" key="3">
    <source>
        <dbReference type="ARBA" id="ARBA00023242"/>
    </source>
</evidence>
<dbReference type="InterPro" id="IPR033473">
    <property type="entry name" value="Atos-like_C"/>
</dbReference>
<feature type="domain" description="Atos-like conserved" evidence="6">
    <location>
        <begin position="109"/>
        <end position="167"/>
    </location>
</feature>
<evidence type="ECO:0000259" key="6">
    <source>
        <dbReference type="SMART" id="SM01177"/>
    </source>
</evidence>
<keyword evidence="8" id="KW-1185">Reference proteome</keyword>
<accession>A0A094L5C2</accession>
<comment type="subcellular location">
    <subcellularLocation>
        <location evidence="1">Nucleus</location>
    </subcellularLocation>
</comment>
<evidence type="ECO:0000256" key="4">
    <source>
        <dbReference type="ARBA" id="ARBA00034497"/>
    </source>
</evidence>
<dbReference type="OrthoDB" id="8625101at2759"/>
<evidence type="ECO:0000256" key="5">
    <source>
        <dbReference type="ARBA" id="ARBA00040291"/>
    </source>
</evidence>
<dbReference type="AlphaFoldDB" id="A0A094L5C2"/>
<evidence type="ECO:0000256" key="1">
    <source>
        <dbReference type="ARBA" id="ARBA00004123"/>
    </source>
</evidence>
<dbReference type="Pfam" id="PF13915">
    <property type="entry name" value="DUF4210"/>
    <property type="match status" value="1"/>
</dbReference>
<dbReference type="InterPro" id="IPR051506">
    <property type="entry name" value="ATOS_Transcription_Regulators"/>
</dbReference>
<dbReference type="InterPro" id="IPR025261">
    <property type="entry name" value="Atos-like_cons_dom"/>
</dbReference>
<evidence type="ECO:0000313" key="8">
    <source>
        <dbReference type="Proteomes" id="UP000053854"/>
    </source>
</evidence>
<keyword evidence="2" id="KW-0597">Phosphoprotein</keyword>
<sequence>CPAKRKLLPAGEVLVDSCSEDESLCLPARKKRVLLCHPVPTACRSTDAKGAPFWNHLLPTAKRFVDFTAVGRRLKSRLRLKARHLRSNLCKGTKSSAAPWATTTISRALLGNFEESILKGRFAPSGRIEGFTAEIGASGSYCPQHATLPVDVTYFDISEHSAPSPFLGVIDLEALGKKGYSVPKTGTIQVTLFNPNKTVVKMFLVTYDFQDMPANHMTFLRHRIFLVPVGEEKGDTVATSSSPGSVPPRRVLCYLMHLRFHSSKSGKIYLHDDIRLLFSRKSIEVDSGIPYELKSFTEMPRNPCYSPQA</sequence>
<dbReference type="PANTHER" id="PTHR13199">
    <property type="entry name" value="GH03947P"/>
    <property type="match status" value="1"/>
</dbReference>
<dbReference type="EMBL" id="KL275388">
    <property type="protein sequence ID" value="KFZ66035.1"/>
    <property type="molecule type" value="Genomic_DNA"/>
</dbReference>
<dbReference type="GO" id="GO:0005634">
    <property type="term" value="C:nucleus"/>
    <property type="evidence" value="ECO:0007669"/>
    <property type="project" value="UniProtKB-SubCell"/>
</dbReference>
<evidence type="ECO:0000313" key="7">
    <source>
        <dbReference type="EMBL" id="KFZ66035.1"/>
    </source>
</evidence>